<gene>
    <name evidence="2" type="ORF">JM949_27885</name>
</gene>
<comment type="caution">
    <text evidence="2">The sequence shown here is derived from an EMBL/GenBank/DDBJ whole genome shotgun (WGS) entry which is preliminary data.</text>
</comment>
<reference evidence="2 3" key="1">
    <citation type="submission" date="2021-01" db="EMBL/GenBank/DDBJ databases">
        <title>Draft genome sequence of Micromonospora sp. strain STR1s_6.</title>
        <authorList>
            <person name="Karlyshev A."/>
            <person name="Jawad R."/>
        </authorList>
    </citation>
    <scope>NUCLEOTIDE SEQUENCE [LARGE SCALE GENOMIC DNA]</scope>
    <source>
        <strain evidence="2 3">STR1S-6</strain>
    </source>
</reference>
<accession>A0ABS1YN28</accession>
<protein>
    <submittedName>
        <fullName evidence="2">Uncharacterized protein</fullName>
    </submittedName>
</protein>
<sequence length="386" mass="42152">MVNDRAGRRSDWYGNPDAVTTGPLPVASVTMDEGEALIQRITAASRPTVRLVIVAHPSAKYLYDLVDYHQGGVPEDPSARTGPGDLARIDLTFSPPPGKQASETRMDFPPYEYAAARPFPFEPVAPGPRTDWVSAGGGVKWSQYADVADWARSNTEAIAYRPGSVQQDRWFGPITRPRLLSTEIPFRGETAMSAYIQGFGDAGSAHSGGASMPQVVTFYQGDKQLTRFDGWPEVGAGDLSPEKLPYRLEVETTGKPEFSPYSTATHTEWRFVSGGGPDVQAIPLVQLDYRTDVDQAGRAQRRNDFSITPVVVGSSAARDAVSALRLEVSYDDGTTWQRQDLREQKGSWQASLNAPHRAEFVSIRVTAEQRNGGGVTQTVTRAFGLR</sequence>
<dbReference type="EMBL" id="JAEVHL010000209">
    <property type="protein sequence ID" value="MBM0278841.1"/>
    <property type="molecule type" value="Genomic_DNA"/>
</dbReference>
<organism evidence="2 3">
    <name type="scientific">Micromonospora tarensis</name>
    <dbReference type="NCBI Taxonomy" id="2806100"/>
    <lineage>
        <taxon>Bacteria</taxon>
        <taxon>Bacillati</taxon>
        <taxon>Actinomycetota</taxon>
        <taxon>Actinomycetes</taxon>
        <taxon>Micromonosporales</taxon>
        <taxon>Micromonosporaceae</taxon>
        <taxon>Micromonospora</taxon>
    </lineage>
</organism>
<proteinExistence type="predicted"/>
<feature type="compositionally biased region" description="Basic and acidic residues" evidence="1">
    <location>
        <begin position="1"/>
        <end position="11"/>
    </location>
</feature>
<evidence type="ECO:0000256" key="1">
    <source>
        <dbReference type="SAM" id="MobiDB-lite"/>
    </source>
</evidence>
<keyword evidence="3" id="KW-1185">Reference proteome</keyword>
<evidence type="ECO:0000313" key="2">
    <source>
        <dbReference type="EMBL" id="MBM0278841.1"/>
    </source>
</evidence>
<dbReference type="Proteomes" id="UP000622245">
    <property type="component" value="Unassembled WGS sequence"/>
</dbReference>
<evidence type="ECO:0000313" key="3">
    <source>
        <dbReference type="Proteomes" id="UP000622245"/>
    </source>
</evidence>
<name>A0ABS1YN28_9ACTN</name>
<feature type="region of interest" description="Disordered" evidence="1">
    <location>
        <begin position="1"/>
        <end position="21"/>
    </location>
</feature>